<dbReference type="AlphaFoldDB" id="A0A1R3V0Y2"/>
<dbReference type="EMBL" id="FTPD01000005">
    <property type="protein sequence ID" value="SIT53539.1"/>
    <property type="molecule type" value="Genomic_DNA"/>
</dbReference>
<gene>
    <name evidence="1" type="ORF">BQ8794_130023</name>
</gene>
<protein>
    <submittedName>
        <fullName evidence="1">Uncharacterized protein</fullName>
    </submittedName>
</protein>
<keyword evidence="2" id="KW-1185">Reference proteome</keyword>
<evidence type="ECO:0000313" key="1">
    <source>
        <dbReference type="EMBL" id="SIT53539.1"/>
    </source>
</evidence>
<sequence>MRLSEGCVPATCGAEEVVILFVAELNAGEGGPSRFERN</sequence>
<proteinExistence type="predicted"/>
<accession>A0A1R3V0Y2</accession>
<reference evidence="2" key="1">
    <citation type="submission" date="2017-01" db="EMBL/GenBank/DDBJ databases">
        <authorList>
            <person name="Brunel B."/>
        </authorList>
    </citation>
    <scope>NUCLEOTIDE SEQUENCE [LARGE SCALE GENOMIC DNA]</scope>
</reference>
<evidence type="ECO:0000313" key="2">
    <source>
        <dbReference type="Proteomes" id="UP000188388"/>
    </source>
</evidence>
<organism evidence="1 2">
    <name type="scientific">Mesorhizobium prunaredense</name>
    <dbReference type="NCBI Taxonomy" id="1631249"/>
    <lineage>
        <taxon>Bacteria</taxon>
        <taxon>Pseudomonadati</taxon>
        <taxon>Pseudomonadota</taxon>
        <taxon>Alphaproteobacteria</taxon>
        <taxon>Hyphomicrobiales</taxon>
        <taxon>Phyllobacteriaceae</taxon>
        <taxon>Mesorhizobium</taxon>
    </lineage>
</organism>
<name>A0A1R3V0Y2_9HYPH</name>
<dbReference type="Proteomes" id="UP000188388">
    <property type="component" value="Unassembled WGS sequence"/>
</dbReference>